<name>C6RGC8_9BACT</name>
<dbReference type="AlphaFoldDB" id="C6RGC8"/>
<dbReference type="EMBL" id="ACVQ01000019">
    <property type="protein sequence ID" value="EET79478.1"/>
    <property type="molecule type" value="Genomic_DNA"/>
</dbReference>
<proteinExistence type="predicted"/>
<accession>C6RGC8</accession>
<dbReference type="Proteomes" id="UP000003107">
    <property type="component" value="Unassembled WGS sequence"/>
</dbReference>
<evidence type="ECO:0000313" key="2">
    <source>
        <dbReference type="Proteomes" id="UP000003107"/>
    </source>
</evidence>
<protein>
    <submittedName>
        <fullName evidence="1">Uncharacterized protein</fullName>
    </submittedName>
</protein>
<evidence type="ECO:0000313" key="1">
    <source>
        <dbReference type="EMBL" id="EET79478.1"/>
    </source>
</evidence>
<organism evidence="1 2">
    <name type="scientific">Campylobacter showae RM3277</name>
    <dbReference type="NCBI Taxonomy" id="553219"/>
    <lineage>
        <taxon>Bacteria</taxon>
        <taxon>Pseudomonadati</taxon>
        <taxon>Campylobacterota</taxon>
        <taxon>Epsilonproteobacteria</taxon>
        <taxon>Campylobacterales</taxon>
        <taxon>Campylobacteraceae</taxon>
        <taxon>Campylobacter</taxon>
    </lineage>
</organism>
<reference evidence="1 2" key="1">
    <citation type="submission" date="2009-07" db="EMBL/GenBank/DDBJ databases">
        <authorList>
            <person name="Madupu R."/>
            <person name="Sebastian Y."/>
            <person name="Durkin A.S."/>
            <person name="Torralba M."/>
            <person name="Methe B."/>
            <person name="Sutton G.G."/>
            <person name="Strausberg R.L."/>
            <person name="Nelson K.E."/>
        </authorList>
    </citation>
    <scope>NUCLEOTIDE SEQUENCE [LARGE SCALE GENOMIC DNA]</scope>
    <source>
        <strain evidence="1 2">RM3277</strain>
    </source>
</reference>
<comment type="caution">
    <text evidence="1">The sequence shown here is derived from an EMBL/GenBank/DDBJ whole genome shotgun (WGS) entry which is preliminary data.</text>
</comment>
<dbReference type="STRING" id="553219.CAMSH0001_0580"/>
<gene>
    <name evidence="1" type="ORF">CAMSH0001_0580</name>
</gene>
<keyword evidence="2" id="KW-1185">Reference proteome</keyword>
<sequence>MWPTKRQILSYKFGARFKFIVKFSERSLLIIKRLYRHEI</sequence>